<dbReference type="EMBL" id="JAOSHN010000001">
    <property type="protein sequence ID" value="MCU7377419.1"/>
    <property type="molecule type" value="Genomic_DNA"/>
</dbReference>
<comment type="subcellular location">
    <subcellularLocation>
        <location evidence="1">Membrane</location>
        <topology evidence="1">Multi-pass membrane protein</topology>
    </subcellularLocation>
</comment>
<accession>A0A9J6QS54</accession>
<dbReference type="GO" id="GO:0016020">
    <property type="term" value="C:membrane"/>
    <property type="evidence" value="ECO:0007669"/>
    <property type="project" value="UniProtKB-SubCell"/>
</dbReference>
<feature type="transmembrane region" description="Helical" evidence="5">
    <location>
        <begin position="395"/>
        <end position="414"/>
    </location>
</feature>
<dbReference type="Proteomes" id="UP001065549">
    <property type="component" value="Unassembled WGS sequence"/>
</dbReference>
<dbReference type="InterPro" id="IPR050367">
    <property type="entry name" value="APC_superfamily"/>
</dbReference>
<dbReference type="Pfam" id="PF00324">
    <property type="entry name" value="AA_permease"/>
    <property type="match status" value="1"/>
</dbReference>
<dbReference type="PANTHER" id="PTHR42770">
    <property type="entry name" value="AMINO ACID TRANSPORTER-RELATED"/>
    <property type="match status" value="1"/>
</dbReference>
<evidence type="ECO:0000256" key="5">
    <source>
        <dbReference type="SAM" id="Phobius"/>
    </source>
</evidence>
<feature type="transmembrane region" description="Helical" evidence="5">
    <location>
        <begin position="359"/>
        <end position="383"/>
    </location>
</feature>
<evidence type="ECO:0000256" key="1">
    <source>
        <dbReference type="ARBA" id="ARBA00004141"/>
    </source>
</evidence>
<keyword evidence="3 5" id="KW-1133">Transmembrane helix</keyword>
<dbReference type="PIRSF" id="PIRSF006060">
    <property type="entry name" value="AA_transporter"/>
    <property type="match status" value="1"/>
</dbReference>
<dbReference type="GO" id="GO:0055085">
    <property type="term" value="P:transmembrane transport"/>
    <property type="evidence" value="ECO:0007669"/>
    <property type="project" value="InterPro"/>
</dbReference>
<comment type="caution">
    <text evidence="7">The sequence shown here is derived from an EMBL/GenBank/DDBJ whole genome shotgun (WGS) entry which is preliminary data.</text>
</comment>
<evidence type="ECO:0000256" key="2">
    <source>
        <dbReference type="ARBA" id="ARBA00022692"/>
    </source>
</evidence>
<dbReference type="InterPro" id="IPR004841">
    <property type="entry name" value="AA-permease/SLC12A_dom"/>
</dbReference>
<feature type="transmembrane region" description="Helical" evidence="5">
    <location>
        <begin position="237"/>
        <end position="259"/>
    </location>
</feature>
<feature type="domain" description="Amino acid permease/ SLC12A" evidence="6">
    <location>
        <begin position="33"/>
        <end position="415"/>
    </location>
</feature>
<evidence type="ECO:0000313" key="7">
    <source>
        <dbReference type="EMBL" id="MCU7377419.1"/>
    </source>
</evidence>
<keyword evidence="4 5" id="KW-0472">Membrane</keyword>
<feature type="transmembrane region" description="Helical" evidence="5">
    <location>
        <begin position="197"/>
        <end position="216"/>
    </location>
</feature>
<keyword evidence="2 5" id="KW-0812">Transmembrane</keyword>
<feature type="transmembrane region" description="Helical" evidence="5">
    <location>
        <begin position="334"/>
        <end position="353"/>
    </location>
</feature>
<feature type="transmembrane region" description="Helical" evidence="5">
    <location>
        <begin position="156"/>
        <end position="177"/>
    </location>
</feature>
<evidence type="ECO:0000256" key="4">
    <source>
        <dbReference type="ARBA" id="ARBA00023136"/>
    </source>
</evidence>
<organism evidence="7 8">
    <name type="scientific">Hominibacterium faecale</name>
    <dbReference type="NCBI Taxonomy" id="2839743"/>
    <lineage>
        <taxon>Bacteria</taxon>
        <taxon>Bacillati</taxon>
        <taxon>Bacillota</taxon>
        <taxon>Clostridia</taxon>
        <taxon>Peptostreptococcales</taxon>
        <taxon>Anaerovoracaceae</taxon>
        <taxon>Hominibacterium</taxon>
    </lineage>
</organism>
<dbReference type="PANTHER" id="PTHR42770:SF8">
    <property type="entry name" value="PUTRESCINE IMPORTER PUUP"/>
    <property type="match status" value="1"/>
</dbReference>
<feature type="transmembrane region" description="Helical" evidence="5">
    <location>
        <begin position="121"/>
        <end position="144"/>
    </location>
</feature>
<keyword evidence="8" id="KW-1185">Reference proteome</keyword>
<dbReference type="RefSeq" id="WP_253020776.1">
    <property type="nucleotide sequence ID" value="NZ_JAJAGH010000010.1"/>
</dbReference>
<feature type="transmembrane region" description="Helical" evidence="5">
    <location>
        <begin position="91"/>
        <end position="115"/>
    </location>
</feature>
<proteinExistence type="predicted"/>
<feature type="transmembrane region" description="Helical" evidence="5">
    <location>
        <begin position="420"/>
        <end position="437"/>
    </location>
</feature>
<gene>
    <name evidence="7" type="ORF">OBO34_03505</name>
</gene>
<reference evidence="7" key="1">
    <citation type="submission" date="2022-09" db="EMBL/GenBank/DDBJ databases">
        <title>Culturomic study of gut microbiota in children with autism spectrum disorder.</title>
        <authorList>
            <person name="Efimov B.A."/>
            <person name="Chaplin A.V."/>
            <person name="Sokolova S.R."/>
            <person name="Pikina A.P."/>
            <person name="Korzhanova M."/>
            <person name="Belova V."/>
            <person name="Korostin D."/>
        </authorList>
    </citation>
    <scope>NUCLEOTIDE SEQUENCE</scope>
    <source>
        <strain evidence="7">ASD5510</strain>
    </source>
</reference>
<evidence type="ECO:0000313" key="8">
    <source>
        <dbReference type="Proteomes" id="UP001065549"/>
    </source>
</evidence>
<feature type="transmembrane region" description="Helical" evidence="5">
    <location>
        <begin position="287"/>
        <end position="313"/>
    </location>
</feature>
<feature type="transmembrane region" description="Helical" evidence="5">
    <location>
        <begin position="49"/>
        <end position="70"/>
    </location>
</feature>
<sequence>MEAKAVTEQGQLKRTLKLPQLFFIGMAYLSPAAVTMYFGILSVLSGGHYPIVIAITAVAMLFTAISYAKMTRRYPVAGSVYTYTQKTMNPHLGFMVGWAMLADYLLLPMVCYLSFGIYLNVAMPSVPIWVWIIIGVLIVTLFNLRGITVASTVDTIISLLGIAALVVTIILAVIYVFDGGGEGTLFATDIYIKPESFTMTGVLAASAILAVGFLGFDAVSTMAEETVNPEKTIGRAAVLICLGAGLLWVVTAIIMNAAWPNAFSEVTDPDSAITEFYVKIGYPMFNYIFIVLNSVCCIAICITGQMAVSRIMYSMGRDGFLPQKVFGYLSPKTGVPVYNILIAGIVGLVAIIFQGNMTGAASLVSFGALVGFFFVNLSVVMQYWVKDRKRGGKAVFQYIVIPAIGAVVILYLFFSLETNAKIIGGIWLAAGLVYLLFKTKGLRQLPPQIEL</sequence>
<dbReference type="AlphaFoldDB" id="A0A9J6QS54"/>
<name>A0A9J6QS54_9FIRM</name>
<feature type="transmembrane region" description="Helical" evidence="5">
    <location>
        <begin position="21"/>
        <end position="43"/>
    </location>
</feature>
<dbReference type="Gene3D" id="1.20.1740.10">
    <property type="entry name" value="Amino acid/polyamine transporter I"/>
    <property type="match status" value="1"/>
</dbReference>
<protein>
    <submittedName>
        <fullName evidence="7">APC family permease</fullName>
    </submittedName>
</protein>
<evidence type="ECO:0000256" key="3">
    <source>
        <dbReference type="ARBA" id="ARBA00022989"/>
    </source>
</evidence>
<evidence type="ECO:0000259" key="6">
    <source>
        <dbReference type="Pfam" id="PF00324"/>
    </source>
</evidence>